<feature type="domain" description="N-acetyltransferase" evidence="3">
    <location>
        <begin position="3"/>
        <end position="163"/>
    </location>
</feature>
<dbReference type="SUPFAM" id="SSF55729">
    <property type="entry name" value="Acyl-CoA N-acyltransferases (Nat)"/>
    <property type="match status" value="1"/>
</dbReference>
<dbReference type="PROSITE" id="PS51186">
    <property type="entry name" value="GNAT"/>
    <property type="match status" value="1"/>
</dbReference>
<dbReference type="EMBL" id="JBHTMO010000021">
    <property type="protein sequence ID" value="MFD1393265.1"/>
    <property type="molecule type" value="Genomic_DNA"/>
</dbReference>
<reference evidence="5" key="1">
    <citation type="journal article" date="2019" name="Int. J. Syst. Evol. Microbiol.">
        <title>The Global Catalogue of Microorganisms (GCM) 10K type strain sequencing project: providing services to taxonomists for standard genome sequencing and annotation.</title>
        <authorList>
            <consortium name="The Broad Institute Genomics Platform"/>
            <consortium name="The Broad Institute Genome Sequencing Center for Infectious Disease"/>
            <person name="Wu L."/>
            <person name="Ma J."/>
        </authorList>
    </citation>
    <scope>NUCLEOTIDE SEQUENCE [LARGE SCALE GENOMIC DNA]</scope>
    <source>
        <strain evidence="5">CCM 8911</strain>
    </source>
</reference>
<dbReference type="Gene3D" id="3.40.630.30">
    <property type="match status" value="1"/>
</dbReference>
<keyword evidence="1 4" id="KW-0808">Transferase</keyword>
<dbReference type="PANTHER" id="PTHR10908:SF0">
    <property type="entry name" value="SEROTONIN N-ACETYLTRANSFERASE"/>
    <property type="match status" value="1"/>
</dbReference>
<dbReference type="InterPro" id="IPR016181">
    <property type="entry name" value="Acyl_CoA_acyltransferase"/>
</dbReference>
<keyword evidence="5" id="KW-1185">Reference proteome</keyword>
<protein>
    <submittedName>
        <fullName evidence="4">GNAT family N-acetyltransferase</fullName>
        <ecNumber evidence="4">2.3.-.-</ecNumber>
    </submittedName>
</protein>
<evidence type="ECO:0000256" key="2">
    <source>
        <dbReference type="ARBA" id="ARBA00023315"/>
    </source>
</evidence>
<organism evidence="4 5">
    <name type="scientific">Lacticaseibacillus jixianensis</name>
    <dbReference type="NCBI Taxonomy" id="2486012"/>
    <lineage>
        <taxon>Bacteria</taxon>
        <taxon>Bacillati</taxon>
        <taxon>Bacillota</taxon>
        <taxon>Bacilli</taxon>
        <taxon>Lactobacillales</taxon>
        <taxon>Lactobacillaceae</taxon>
        <taxon>Lacticaseibacillus</taxon>
    </lineage>
</organism>
<accession>A0ABW4BAH8</accession>
<proteinExistence type="predicted"/>
<evidence type="ECO:0000313" key="4">
    <source>
        <dbReference type="EMBL" id="MFD1393265.1"/>
    </source>
</evidence>
<evidence type="ECO:0000313" key="5">
    <source>
        <dbReference type="Proteomes" id="UP001597249"/>
    </source>
</evidence>
<keyword evidence="2 4" id="KW-0012">Acyltransferase</keyword>
<dbReference type="GO" id="GO:0016746">
    <property type="term" value="F:acyltransferase activity"/>
    <property type="evidence" value="ECO:0007669"/>
    <property type="project" value="UniProtKB-KW"/>
</dbReference>
<dbReference type="Proteomes" id="UP001597249">
    <property type="component" value="Unassembled WGS sequence"/>
</dbReference>
<evidence type="ECO:0000259" key="3">
    <source>
        <dbReference type="PROSITE" id="PS51186"/>
    </source>
</evidence>
<sequence length="163" mass="17400">MTLTFRLAQPRDLSAIMAIERAGFTPAEAASPASMAARIARYPDTFITAWQSDVLVGYGVGPAIAQPHLTDDLFETAQANPPAAAYIAVLSLAVAPSARRQGVGTALLAALTNAAQRQHRRGITLTCLARLVPFYQRNGFASAGRSASTHAGEQWFDMVKMLQ</sequence>
<dbReference type="InterPro" id="IPR000182">
    <property type="entry name" value="GNAT_dom"/>
</dbReference>
<dbReference type="PANTHER" id="PTHR10908">
    <property type="entry name" value="SEROTONIN N-ACETYLTRANSFERASE"/>
    <property type="match status" value="1"/>
</dbReference>
<name>A0ABW4BAH8_9LACO</name>
<evidence type="ECO:0000256" key="1">
    <source>
        <dbReference type="ARBA" id="ARBA00022679"/>
    </source>
</evidence>
<dbReference type="EC" id="2.3.-.-" evidence="4"/>
<comment type="caution">
    <text evidence="4">The sequence shown here is derived from an EMBL/GenBank/DDBJ whole genome shotgun (WGS) entry which is preliminary data.</text>
</comment>
<dbReference type="Pfam" id="PF13673">
    <property type="entry name" value="Acetyltransf_10"/>
    <property type="match status" value="1"/>
</dbReference>
<dbReference type="RefSeq" id="WP_125586471.1">
    <property type="nucleotide sequence ID" value="NZ_JBHTMO010000021.1"/>
</dbReference>
<dbReference type="InterPro" id="IPR051635">
    <property type="entry name" value="SNAT-like"/>
</dbReference>
<gene>
    <name evidence="4" type="ORF">ACFQ3L_06730</name>
</gene>